<dbReference type="PANTHER" id="PTHR47098">
    <property type="entry name" value="PROTEIN MAK32"/>
    <property type="match status" value="1"/>
</dbReference>
<keyword evidence="2" id="KW-0418">Kinase</keyword>
<dbReference type="PANTHER" id="PTHR47098:SF1">
    <property type="entry name" value="PFKB FAMILY CARBOHYDRATE KINASE SUPERFAMILY (AFU_ORTHOLOGUE AFUA_4G09500)"/>
    <property type="match status" value="1"/>
</dbReference>
<evidence type="ECO:0000313" key="2">
    <source>
        <dbReference type="EMBL" id="KAE8386297.1"/>
    </source>
</evidence>
<feature type="domain" description="Carbohydrate kinase PfkB" evidence="1">
    <location>
        <begin position="138"/>
        <end position="326"/>
    </location>
</feature>
<dbReference type="OrthoDB" id="497927at2759"/>
<dbReference type="Pfam" id="PF00294">
    <property type="entry name" value="PfkB"/>
    <property type="match status" value="1"/>
</dbReference>
<protein>
    <submittedName>
        <fullName evidence="2">Putative PfkB family kinase</fullName>
    </submittedName>
</protein>
<dbReference type="SUPFAM" id="SSF53613">
    <property type="entry name" value="Ribokinase-like"/>
    <property type="match status" value="1"/>
</dbReference>
<reference evidence="2" key="1">
    <citation type="submission" date="2019-04" db="EMBL/GenBank/DDBJ databases">
        <title>Friends and foes A comparative genomics studyof 23 Aspergillus species from section Flavi.</title>
        <authorList>
            <consortium name="DOE Joint Genome Institute"/>
            <person name="Kjaerbolling I."/>
            <person name="Vesth T."/>
            <person name="Frisvad J.C."/>
            <person name="Nybo J.L."/>
            <person name="Theobald S."/>
            <person name="Kildgaard S."/>
            <person name="Isbrandt T."/>
            <person name="Kuo A."/>
            <person name="Sato A."/>
            <person name="Lyhne E.K."/>
            <person name="Kogle M.E."/>
            <person name="Wiebenga A."/>
            <person name="Kun R.S."/>
            <person name="Lubbers R.J."/>
            <person name="Makela M.R."/>
            <person name="Barry K."/>
            <person name="Chovatia M."/>
            <person name="Clum A."/>
            <person name="Daum C."/>
            <person name="Haridas S."/>
            <person name="He G."/>
            <person name="LaButti K."/>
            <person name="Lipzen A."/>
            <person name="Mondo S."/>
            <person name="Riley R."/>
            <person name="Salamov A."/>
            <person name="Simmons B.A."/>
            <person name="Magnuson J.K."/>
            <person name="Henrissat B."/>
            <person name="Mortensen U.H."/>
            <person name="Larsen T.O."/>
            <person name="Devries R.P."/>
            <person name="Grigoriev I.V."/>
            <person name="Machida M."/>
            <person name="Baker S.E."/>
            <person name="Andersen M.R."/>
        </authorList>
    </citation>
    <scope>NUCLEOTIDE SEQUENCE [LARGE SCALE GENOMIC DNA]</scope>
    <source>
        <strain evidence="2">IBT 14317</strain>
    </source>
</reference>
<name>A0A5N7BXQ8_PETAA</name>
<dbReference type="AlphaFoldDB" id="A0A5N7BXQ8"/>
<evidence type="ECO:0000259" key="1">
    <source>
        <dbReference type="Pfam" id="PF00294"/>
    </source>
</evidence>
<accession>A0A5N7BXQ8</accession>
<organism evidence="2">
    <name type="scientific">Petromyces alliaceus</name>
    <name type="common">Aspergillus alliaceus</name>
    <dbReference type="NCBI Taxonomy" id="209559"/>
    <lineage>
        <taxon>Eukaryota</taxon>
        <taxon>Fungi</taxon>
        <taxon>Dikarya</taxon>
        <taxon>Ascomycota</taxon>
        <taxon>Pezizomycotina</taxon>
        <taxon>Eurotiomycetes</taxon>
        <taxon>Eurotiomycetidae</taxon>
        <taxon>Eurotiales</taxon>
        <taxon>Aspergillaceae</taxon>
        <taxon>Aspergillus</taxon>
        <taxon>Aspergillus subgen. Circumdati</taxon>
    </lineage>
</organism>
<keyword evidence="2" id="KW-0808">Transferase</keyword>
<dbReference type="InterPro" id="IPR011611">
    <property type="entry name" value="PfkB_dom"/>
</dbReference>
<gene>
    <name evidence="2" type="ORF">BDV23DRAFT_187407</name>
</gene>
<dbReference type="GO" id="GO:0016301">
    <property type="term" value="F:kinase activity"/>
    <property type="evidence" value="ECO:0007669"/>
    <property type="project" value="UniProtKB-KW"/>
</dbReference>
<dbReference type="InterPro" id="IPR029056">
    <property type="entry name" value="Ribokinase-like"/>
</dbReference>
<proteinExistence type="predicted"/>
<dbReference type="EMBL" id="ML735314">
    <property type="protein sequence ID" value="KAE8386297.1"/>
    <property type="molecule type" value="Genomic_DNA"/>
</dbReference>
<sequence>MGHLQDILFVSLGLVVLDEIRFPNREPLTDVLGGSGAYATLGARLFLPHPLSRSLGWIIHVGNDFPEHIEDRLESWDATLTIEREPSKPSTRGLLAYEDTTFGRAETSPMIYQVLTKKFKYTTPILAIQDHGLESLSLLTSQAYHYLEAPHSITARLSSLLALRENSGILARPLVIWEPAPLSCKPENLQLCLDAAAIVNVFSPNHLELATLFGEPLSTAIDKGRIESLAVNFLDSGVGPDGQGIVIVRAGEHGCVIMARNVTPVWLPPFHKSRPGEGQNSKVVDPTGAGNAFLGAFAVGYLKTGSIVEAACLGSVGASFALEQVGMPEKSNNGEKELWNGTDVFSRLNEYRRSIGRTGDQPKYCAHQS</sequence>
<dbReference type="Proteomes" id="UP000326877">
    <property type="component" value="Unassembled WGS sequence"/>
</dbReference>
<dbReference type="Gene3D" id="3.40.1190.20">
    <property type="match status" value="1"/>
</dbReference>